<evidence type="ECO:0000256" key="1">
    <source>
        <dbReference type="SAM" id="MobiDB-lite"/>
    </source>
</evidence>
<keyword evidence="3" id="KW-1185">Reference proteome</keyword>
<dbReference type="AlphaFoldDB" id="A0ABC8S9G2"/>
<comment type="caution">
    <text evidence="2">The sequence shown here is derived from an EMBL/GenBank/DDBJ whole genome shotgun (WGS) entry which is preliminary data.</text>
</comment>
<reference evidence="2 3" key="1">
    <citation type="submission" date="2024-02" db="EMBL/GenBank/DDBJ databases">
        <authorList>
            <person name="Vignale AGUSTIN F."/>
            <person name="Sosa J E."/>
            <person name="Modenutti C."/>
        </authorList>
    </citation>
    <scope>NUCLEOTIDE SEQUENCE [LARGE SCALE GENOMIC DNA]</scope>
</reference>
<feature type="region of interest" description="Disordered" evidence="1">
    <location>
        <begin position="62"/>
        <end position="82"/>
    </location>
</feature>
<protein>
    <submittedName>
        <fullName evidence="2">Uncharacterized protein</fullName>
    </submittedName>
</protein>
<organism evidence="2 3">
    <name type="scientific">Ilex paraguariensis</name>
    <name type="common">yerba mate</name>
    <dbReference type="NCBI Taxonomy" id="185542"/>
    <lineage>
        <taxon>Eukaryota</taxon>
        <taxon>Viridiplantae</taxon>
        <taxon>Streptophyta</taxon>
        <taxon>Embryophyta</taxon>
        <taxon>Tracheophyta</taxon>
        <taxon>Spermatophyta</taxon>
        <taxon>Magnoliopsida</taxon>
        <taxon>eudicotyledons</taxon>
        <taxon>Gunneridae</taxon>
        <taxon>Pentapetalae</taxon>
        <taxon>asterids</taxon>
        <taxon>campanulids</taxon>
        <taxon>Aquifoliales</taxon>
        <taxon>Aquifoliaceae</taxon>
        <taxon>Ilex</taxon>
    </lineage>
</organism>
<name>A0ABC8S9G2_9AQUA</name>
<gene>
    <name evidence="2" type="ORF">ILEXP_LOCUS22097</name>
</gene>
<dbReference type="EMBL" id="CAUOFW020002454">
    <property type="protein sequence ID" value="CAK9153802.1"/>
    <property type="molecule type" value="Genomic_DNA"/>
</dbReference>
<proteinExistence type="predicted"/>
<feature type="non-terminal residue" evidence="2">
    <location>
        <position position="1"/>
    </location>
</feature>
<evidence type="ECO:0000313" key="3">
    <source>
        <dbReference type="Proteomes" id="UP001642360"/>
    </source>
</evidence>
<accession>A0ABC8S9G2</accession>
<sequence length="98" mass="10231">LNVNNRPYPSSAAITSVWPSRVSFEAISTLNSPASQATLVASPTVPNAMGASLAVQSVLTPMSPKVTSSPHRAAHKAPHPRPEAWPSILALKIARPTA</sequence>
<dbReference type="Proteomes" id="UP001642360">
    <property type="component" value="Unassembled WGS sequence"/>
</dbReference>
<evidence type="ECO:0000313" key="2">
    <source>
        <dbReference type="EMBL" id="CAK9153802.1"/>
    </source>
</evidence>